<dbReference type="EMBL" id="JAKROA010000005">
    <property type="protein sequence ID" value="KAL5106503.1"/>
    <property type="molecule type" value="Genomic_DNA"/>
</dbReference>
<organism evidence="1 3">
    <name type="scientific">Taenia crassiceps</name>
    <dbReference type="NCBI Taxonomy" id="6207"/>
    <lineage>
        <taxon>Eukaryota</taxon>
        <taxon>Metazoa</taxon>
        <taxon>Spiralia</taxon>
        <taxon>Lophotrochozoa</taxon>
        <taxon>Platyhelminthes</taxon>
        <taxon>Cestoda</taxon>
        <taxon>Eucestoda</taxon>
        <taxon>Cyclophyllidea</taxon>
        <taxon>Taeniidae</taxon>
        <taxon>Taenia</taxon>
    </lineage>
</organism>
<evidence type="ECO:0000313" key="1">
    <source>
        <dbReference type="EMBL" id="KAL5106503.1"/>
    </source>
</evidence>
<name>A0ABR4Q9U5_9CEST</name>
<evidence type="ECO:0000313" key="2">
    <source>
        <dbReference type="EMBL" id="KAL5106950.1"/>
    </source>
</evidence>
<keyword evidence="3" id="KW-1185">Reference proteome</keyword>
<proteinExistence type="predicted"/>
<protein>
    <submittedName>
        <fullName evidence="1">Uncharacterized protein</fullName>
    </submittedName>
</protein>
<reference evidence="1 3" key="1">
    <citation type="journal article" date="2022" name="Front. Cell. Infect. Microbiol.">
        <title>The Genomes of Two Strains of Taenia crassiceps the Animal Model for the Study of Human Cysticercosis.</title>
        <authorList>
            <person name="Bobes R.J."/>
            <person name="Estrada K."/>
            <person name="Rios-Valencia D.G."/>
            <person name="Calderon-Gallegos A."/>
            <person name="de la Torre P."/>
            <person name="Carrero J.C."/>
            <person name="Sanchez-Flores A."/>
            <person name="Laclette J.P."/>
        </authorList>
    </citation>
    <scope>NUCLEOTIDE SEQUENCE [LARGE SCALE GENOMIC DNA]</scope>
    <source>
        <strain evidence="1">WFUcys</strain>
    </source>
</reference>
<evidence type="ECO:0000313" key="3">
    <source>
        <dbReference type="Proteomes" id="UP001651158"/>
    </source>
</evidence>
<dbReference type="EMBL" id="JAKROA010000005">
    <property type="protein sequence ID" value="KAL5106950.1"/>
    <property type="molecule type" value="Genomic_DNA"/>
</dbReference>
<sequence>MQNRRLFPLAVRKTDTALMAGRMKEFSQSLWSGGDCREEERSRQLNWPDLNQLFRLSTHSSYHNTSPKCVSGHVADPVVQQVFHNALAVLISRSTHKQAQGRRLLHPLGSLTSGSRSYEKAKKNTNVTSSMVAHRPNHLHFQLPFASSRFKPHQSSWAQWSRLLSTSALPRSASLPRPHVTSIILFSTRGNLVTAKVSKGGIEGMGTRSAALNGPLQGQRKASTLALGGVPVKSSM</sequence>
<gene>
    <name evidence="1" type="ORF">TcWFU_000250</name>
    <name evidence="2" type="ORF">TcWFU_006734</name>
</gene>
<comment type="caution">
    <text evidence="1">The sequence shown here is derived from an EMBL/GenBank/DDBJ whole genome shotgun (WGS) entry which is preliminary data.</text>
</comment>
<reference evidence="1" key="2">
    <citation type="submission" date="2024-12" db="EMBL/GenBank/DDBJ databases">
        <authorList>
            <person name="Estrada K."/>
            <person name="Bobes R.J."/>
            <person name="Sanchez-Flores A."/>
            <person name="Laclette J.P."/>
        </authorList>
    </citation>
    <scope>NUCLEOTIDE SEQUENCE</scope>
    <source>
        <strain evidence="1">WFUcys</strain>
        <tissue evidence="1">Peritoneal cavity of infected mice</tissue>
    </source>
</reference>
<dbReference type="Proteomes" id="UP001651158">
    <property type="component" value="Unassembled WGS sequence"/>
</dbReference>
<accession>A0ABR4Q9U5</accession>